<feature type="chain" id="PRO_5003685042" description="SH3 domain-containing protein" evidence="1">
    <location>
        <begin position="21"/>
        <end position="233"/>
    </location>
</feature>
<dbReference type="RefSeq" id="WP_014787703.1">
    <property type="nucleotide sequence ID" value="NC_018014.1"/>
</dbReference>
<dbReference type="EMBL" id="CP003379">
    <property type="protein sequence ID" value="AFL90443.1"/>
    <property type="molecule type" value="Genomic_DNA"/>
</dbReference>
<dbReference type="KEGG" id="trs:Terro_4239"/>
<evidence type="ECO:0008006" key="4">
    <source>
        <dbReference type="Google" id="ProtNLM"/>
    </source>
</evidence>
<feature type="signal peptide" evidence="1">
    <location>
        <begin position="1"/>
        <end position="20"/>
    </location>
</feature>
<dbReference type="eggNOG" id="ENOG503388P">
    <property type="taxonomic scope" value="Bacteria"/>
</dbReference>
<accession>I3ZMH5</accession>
<evidence type="ECO:0000313" key="3">
    <source>
        <dbReference type="Proteomes" id="UP000006056"/>
    </source>
</evidence>
<dbReference type="AlphaFoldDB" id="I3ZMH5"/>
<sequence length="233" mass="24943">MWSFLLAASLCLLAVGHAVAESCNAYLFPQSVTDLSVATVRVDHLPILRDDDRCPAAGTKCEGKAYLVRGNQVLVTGTQGRYRCAAYWSGKRQTTGWVASDALTPAPMPALEGDWADTWKRVQGDAVLTIRRRAGQYAASGIATYAVQPDNVRTGAADGTLRVITSATGAIASFTQNADDPTARCTVTMRQVGPWLLVNDGASDDANSGCGGMGVTFNGIYQRRLRKEMPPNR</sequence>
<keyword evidence="3" id="KW-1185">Reference proteome</keyword>
<dbReference type="Proteomes" id="UP000006056">
    <property type="component" value="Chromosome"/>
</dbReference>
<dbReference type="HOGENOM" id="CLU_099004_0_0_0"/>
<evidence type="ECO:0000256" key="1">
    <source>
        <dbReference type="SAM" id="SignalP"/>
    </source>
</evidence>
<reference evidence="2 3" key="1">
    <citation type="submission" date="2012-06" db="EMBL/GenBank/DDBJ databases">
        <title>Complete genome of Terriglobus roseus DSM 18391.</title>
        <authorList>
            <consortium name="US DOE Joint Genome Institute (JGI-PGF)"/>
            <person name="Lucas S."/>
            <person name="Copeland A."/>
            <person name="Lapidus A."/>
            <person name="Glavina del Rio T."/>
            <person name="Dalin E."/>
            <person name="Tice H."/>
            <person name="Bruce D."/>
            <person name="Goodwin L."/>
            <person name="Pitluck S."/>
            <person name="Peters L."/>
            <person name="Mikhailova N."/>
            <person name="Munk A.C.C."/>
            <person name="Kyrpides N."/>
            <person name="Mavromatis K."/>
            <person name="Ivanova N."/>
            <person name="Brettin T."/>
            <person name="Detter J.C."/>
            <person name="Han C."/>
            <person name="Larimer F."/>
            <person name="Land M."/>
            <person name="Hauser L."/>
            <person name="Markowitz V."/>
            <person name="Cheng J.-F."/>
            <person name="Hugenholtz P."/>
            <person name="Woyke T."/>
            <person name="Wu D."/>
            <person name="Brambilla E."/>
            <person name="Klenk H.-P."/>
            <person name="Eisen J.A."/>
        </authorList>
    </citation>
    <scope>NUCLEOTIDE SEQUENCE [LARGE SCALE GENOMIC DNA]</scope>
    <source>
        <strain evidence="3">DSM 18391 / NRRL B-41598 / KBS 63</strain>
    </source>
</reference>
<gene>
    <name evidence="2" type="ordered locus">Terro_4239</name>
</gene>
<evidence type="ECO:0000313" key="2">
    <source>
        <dbReference type="EMBL" id="AFL90443.1"/>
    </source>
</evidence>
<keyword evidence="1" id="KW-0732">Signal</keyword>
<proteinExistence type="predicted"/>
<organism evidence="2 3">
    <name type="scientific">Terriglobus roseus (strain DSM 18391 / NRRL B-41598 / KBS 63)</name>
    <dbReference type="NCBI Taxonomy" id="926566"/>
    <lineage>
        <taxon>Bacteria</taxon>
        <taxon>Pseudomonadati</taxon>
        <taxon>Acidobacteriota</taxon>
        <taxon>Terriglobia</taxon>
        <taxon>Terriglobales</taxon>
        <taxon>Acidobacteriaceae</taxon>
        <taxon>Terriglobus</taxon>
    </lineage>
</organism>
<name>I3ZMH5_TERRK</name>
<protein>
    <recommendedName>
        <fullName evidence="4">SH3 domain-containing protein</fullName>
    </recommendedName>
</protein>
<dbReference type="OrthoDB" id="6847114at2"/>